<keyword evidence="6" id="KW-0285">Flavoprotein</keyword>
<dbReference type="InterPro" id="IPR001433">
    <property type="entry name" value="OxRdtase_FAD/NAD-bd"/>
</dbReference>
<dbReference type="InterPro" id="IPR017938">
    <property type="entry name" value="Riboflavin_synthase-like_b-brl"/>
</dbReference>
<keyword evidence="11" id="KW-0560">Oxidoreductase</keyword>
<dbReference type="Gene3D" id="2.40.30.10">
    <property type="entry name" value="Translation factors"/>
    <property type="match status" value="1"/>
</dbReference>
<dbReference type="CDD" id="cd06207">
    <property type="entry name" value="CyPoR_like"/>
    <property type="match status" value="1"/>
</dbReference>
<dbReference type="InterPro" id="IPR017927">
    <property type="entry name" value="FAD-bd_FR_type"/>
</dbReference>
<dbReference type="FunFam" id="1.20.990.10:FF:000010">
    <property type="entry name" value="Sulfite reductase [NADPH] flavoprotein component"/>
    <property type="match status" value="1"/>
</dbReference>
<accession>A0A261Y3W2</accession>
<keyword evidence="10" id="KW-0249">Electron transport</keyword>
<dbReference type="Gene3D" id="3.40.50.920">
    <property type="match status" value="1"/>
</dbReference>
<dbReference type="GO" id="GO:0004783">
    <property type="term" value="F:sulfite reductase (NADPH) activity"/>
    <property type="evidence" value="ECO:0007669"/>
    <property type="project" value="UniProtKB-EC"/>
</dbReference>
<organism evidence="15 16">
    <name type="scientific">Bifiguratus adelaidae</name>
    <dbReference type="NCBI Taxonomy" id="1938954"/>
    <lineage>
        <taxon>Eukaryota</taxon>
        <taxon>Fungi</taxon>
        <taxon>Fungi incertae sedis</taxon>
        <taxon>Mucoromycota</taxon>
        <taxon>Mucoromycotina</taxon>
        <taxon>Endogonomycetes</taxon>
        <taxon>Endogonales</taxon>
        <taxon>Endogonales incertae sedis</taxon>
        <taxon>Bifiguratus</taxon>
    </lineage>
</organism>
<proteinExistence type="predicted"/>
<dbReference type="Pfam" id="PF00667">
    <property type="entry name" value="FAD_binding_1"/>
    <property type="match status" value="1"/>
</dbReference>
<evidence type="ECO:0000256" key="1">
    <source>
        <dbReference type="ARBA" id="ARBA00001917"/>
    </source>
</evidence>
<comment type="function">
    <text evidence="13">This enzyme catalyzes the 6-electron reduction of sulfite to sulfide. This is one of several activities required for the biosynthesis of L-cysteine from sulfate.</text>
</comment>
<keyword evidence="8" id="KW-0274">FAD</keyword>
<dbReference type="EC" id="1.8.1.2" evidence="4"/>
<evidence type="ECO:0000256" key="10">
    <source>
        <dbReference type="ARBA" id="ARBA00022982"/>
    </source>
</evidence>
<dbReference type="InterPro" id="IPR001709">
    <property type="entry name" value="Flavoprot_Pyr_Nucl_cyt_Rdtase"/>
</dbReference>
<dbReference type="Pfam" id="PF17147">
    <property type="entry name" value="PFOR_II"/>
    <property type="match status" value="1"/>
</dbReference>
<comment type="catalytic activity">
    <reaction evidence="12">
        <text>hydrogen sulfide + 3 NADP(+) + 3 H2O = sulfite + 3 NADPH + 4 H(+)</text>
        <dbReference type="Rhea" id="RHEA:13801"/>
        <dbReference type="ChEBI" id="CHEBI:15377"/>
        <dbReference type="ChEBI" id="CHEBI:15378"/>
        <dbReference type="ChEBI" id="CHEBI:17359"/>
        <dbReference type="ChEBI" id="CHEBI:29919"/>
        <dbReference type="ChEBI" id="CHEBI:57783"/>
        <dbReference type="ChEBI" id="CHEBI:58349"/>
        <dbReference type="EC" id="1.8.1.2"/>
    </reaction>
</comment>
<dbReference type="PANTHER" id="PTHR19384:SF109">
    <property type="entry name" value="SULFITE REDUCTASE [NADPH] FLAVOPROTEIN COMPONENT"/>
    <property type="match status" value="1"/>
</dbReference>
<evidence type="ECO:0000256" key="13">
    <source>
        <dbReference type="ARBA" id="ARBA00059320"/>
    </source>
</evidence>
<protein>
    <recommendedName>
        <fullName evidence="4">assimilatory sulfite reductase (NADPH)</fullName>
        <ecNumber evidence="4">1.8.1.2</ecNumber>
    </recommendedName>
</protein>
<evidence type="ECO:0000256" key="6">
    <source>
        <dbReference type="ARBA" id="ARBA00022630"/>
    </source>
</evidence>
<evidence type="ECO:0000259" key="14">
    <source>
        <dbReference type="PROSITE" id="PS51384"/>
    </source>
</evidence>
<dbReference type="PROSITE" id="PS51384">
    <property type="entry name" value="FAD_FR"/>
    <property type="match status" value="1"/>
</dbReference>
<dbReference type="SUPFAM" id="SSF52518">
    <property type="entry name" value="Thiamin diphosphate-binding fold (THDP-binding)"/>
    <property type="match status" value="1"/>
</dbReference>
<keyword evidence="5" id="KW-0813">Transport</keyword>
<dbReference type="SUPFAM" id="SSF53323">
    <property type="entry name" value="Pyruvate-ferredoxin oxidoreductase, PFOR, domain III"/>
    <property type="match status" value="1"/>
</dbReference>
<sequence>MFATTALVASAIASKLNGYRPDAQVTAKDIPHQVVEKVTTELNKAISHQQDNSDDNVSTTSSQTIYDESSDATYLKSALVDSFLEEALFSNSSKLENASAIHLLSGKNAIEYIAFALSDLSFVYSAFSTDYLGKSAEQWAQSGIQNVSRYPGKVIRMDTRAGALTAVQGAINYLDNVQGQAHKPQLSILTSSESLLAMIPNMHALALQRAPVVFHVSAHGLSSELERIPSLDTVLAARNTGFVYLASNSVQEAHDMALVAYLVSQELQLPVLHYIDGVKTANESESINIADYTAIKHQLRGSADVTVPLAQTGDAIEAILERTSKAFGRRYQMFEYSGHKEPDTVIVTLGAGSQSVQQALRQLNPYADRVGVLNARVFRPWSEERFLEALPHTTKRIIVLEQSELESDVVSNGPLYMDVACAVRFGQWVNGAKKPDLVAAKGSDLARITVSALKSLVFVSQTALRVDLESEEFAAAVADNEVVQPTAKVHSATFWDVNGDETARHIAHLLAGISSGAEHLVNINVIEDSYRPGGPVTHATIRLSTETSQQPATVTSEYIAVQHHGLVKEYDILGSAATKAIVLLNGPWSTGDEIESKLPADFKLVSTQKDIQLYTIDAAKIARECSLDEVRGAKLVFELAYLNLVNSKPLKRVTDFTSRIAGLYDDVVGSAAKEVGQYVKDINSKVEQELKKIDLLPPWTILESEFKNLPKIPVSRAAKNEDKTQAQVGDVAQINKYHQAAFNLMFKEAYNSSLELRPDQREQNFLVTVTENKRLTPTSYDRNVFHLEFDTTNTGLKYDIGEALGVHGHNDEQEVAKFLSWYGLKGSDVVQVPVNGESSIYETRTILQLFTQTLDVFGRPTKKFYEELAEFATDEKEKGRLLFLVSDEGKAEYKKRVDDTVTYNDVLHEFTSAKPPVERLVRMISHIKPRHYSIASSQRMHPNSVHLLVVAVDWKRQDGEVRYGQCTRYLANLKVGDKVTVSIKPSVMKLPPRDTQPIIMAGLGTGMAPFRAFLQERAVAKASGVEVGPIVLYFGSRHRSMEYLYGEELEAYHEEGLLSHLGLAFSRDQKEKIYIQMKMQEDGKMLHDYLMNQEGYFYLCGPTWPVPDVKAAIMEGLREYGGIENAAASELIEEWKEKERYILEVY</sequence>
<dbReference type="OrthoDB" id="1856718at2759"/>
<evidence type="ECO:0000313" key="15">
    <source>
        <dbReference type="EMBL" id="OZJ05303.1"/>
    </source>
</evidence>
<dbReference type="Pfam" id="PF01855">
    <property type="entry name" value="POR_N"/>
    <property type="match status" value="1"/>
</dbReference>
<dbReference type="Gene3D" id="3.40.920.10">
    <property type="entry name" value="Pyruvate-ferredoxin oxidoreductase, PFOR, domain III"/>
    <property type="match status" value="1"/>
</dbReference>
<evidence type="ECO:0000256" key="3">
    <source>
        <dbReference type="ARBA" id="ARBA00004774"/>
    </source>
</evidence>
<keyword evidence="7" id="KW-0288">FMN</keyword>
<dbReference type="SUPFAM" id="SSF52343">
    <property type="entry name" value="Ferredoxin reductase-like, C-terminal NADP-linked domain"/>
    <property type="match status" value="1"/>
</dbReference>
<dbReference type="InterPro" id="IPR002880">
    <property type="entry name" value="Pyrv_Fd/Flavodoxin_OxRdtase_N"/>
</dbReference>
<evidence type="ECO:0000256" key="2">
    <source>
        <dbReference type="ARBA" id="ARBA00001974"/>
    </source>
</evidence>
<dbReference type="PANTHER" id="PTHR19384">
    <property type="entry name" value="NITRIC OXIDE SYNTHASE-RELATED"/>
    <property type="match status" value="1"/>
</dbReference>
<comment type="cofactor">
    <cofactor evidence="1">
        <name>FMN</name>
        <dbReference type="ChEBI" id="CHEBI:58210"/>
    </cofactor>
</comment>
<comment type="cofactor">
    <cofactor evidence="2">
        <name>FAD</name>
        <dbReference type="ChEBI" id="CHEBI:57692"/>
    </cofactor>
</comment>
<evidence type="ECO:0000256" key="12">
    <source>
        <dbReference type="ARBA" id="ARBA00052219"/>
    </source>
</evidence>
<dbReference type="Gene3D" id="3.40.50.80">
    <property type="entry name" value="Nucleotide-binding domain of ferredoxin-NADP reductase (FNR) module"/>
    <property type="match status" value="1"/>
</dbReference>
<dbReference type="AlphaFoldDB" id="A0A261Y3W2"/>
<dbReference type="InterPro" id="IPR029061">
    <property type="entry name" value="THDP-binding"/>
</dbReference>
<evidence type="ECO:0000313" key="16">
    <source>
        <dbReference type="Proteomes" id="UP000242875"/>
    </source>
</evidence>
<dbReference type="InterPro" id="IPR009014">
    <property type="entry name" value="Transketo_C/PFOR_II"/>
</dbReference>
<feature type="domain" description="FAD-binding FR-type" evidence="14">
    <location>
        <begin position="762"/>
        <end position="992"/>
    </location>
</feature>
<evidence type="ECO:0000256" key="8">
    <source>
        <dbReference type="ARBA" id="ARBA00022827"/>
    </source>
</evidence>
<dbReference type="InterPro" id="IPR033412">
    <property type="entry name" value="PFOR_II"/>
</dbReference>
<comment type="caution">
    <text evidence="15">The sequence shown here is derived from an EMBL/GenBank/DDBJ whole genome shotgun (WGS) entry which is preliminary data.</text>
</comment>
<comment type="pathway">
    <text evidence="3">Sulfur metabolism; hydrogen sulfide biosynthesis; hydrogen sulfide from sulfite (NADPH route): step 1/1.</text>
</comment>
<evidence type="ECO:0000256" key="11">
    <source>
        <dbReference type="ARBA" id="ARBA00023002"/>
    </source>
</evidence>
<dbReference type="SUPFAM" id="SSF63380">
    <property type="entry name" value="Riboflavin synthase domain-like"/>
    <property type="match status" value="1"/>
</dbReference>
<dbReference type="CDD" id="cd07034">
    <property type="entry name" value="TPP_PYR_PFOR_IOR-alpha_like"/>
    <property type="match status" value="1"/>
</dbReference>
<dbReference type="InterPro" id="IPR002869">
    <property type="entry name" value="Pyrv_flavodox_OxRed_cen"/>
</dbReference>
<evidence type="ECO:0000256" key="5">
    <source>
        <dbReference type="ARBA" id="ARBA00022448"/>
    </source>
</evidence>
<keyword evidence="16" id="KW-1185">Reference proteome</keyword>
<dbReference type="InterPro" id="IPR023173">
    <property type="entry name" value="NADPH_Cyt_P450_Rdtase_alpha"/>
</dbReference>
<dbReference type="GO" id="GO:0050660">
    <property type="term" value="F:flavin adenine dinucleotide binding"/>
    <property type="evidence" value="ECO:0007669"/>
    <property type="project" value="TreeGrafter"/>
</dbReference>
<dbReference type="EMBL" id="MVBO01000017">
    <property type="protein sequence ID" value="OZJ05303.1"/>
    <property type="molecule type" value="Genomic_DNA"/>
</dbReference>
<evidence type="ECO:0000256" key="7">
    <source>
        <dbReference type="ARBA" id="ARBA00022643"/>
    </source>
</evidence>
<dbReference type="PRINTS" id="PR00371">
    <property type="entry name" value="FPNCR"/>
</dbReference>
<reference evidence="15 16" key="1">
    <citation type="journal article" date="2017" name="Mycologia">
        <title>Bifiguratus adelaidae, gen. et sp. nov., a new member of Mucoromycotina in endophytic and soil-dwelling habitats.</title>
        <authorList>
            <person name="Torres-Cruz T.J."/>
            <person name="Billingsley Tobias T.L."/>
            <person name="Almatruk M."/>
            <person name="Hesse C."/>
            <person name="Kuske C.R."/>
            <person name="Desiro A."/>
            <person name="Benucci G.M."/>
            <person name="Bonito G."/>
            <person name="Stajich J.E."/>
            <person name="Dunlap C."/>
            <person name="Arnold A.E."/>
            <person name="Porras-Alfaro A."/>
        </authorList>
    </citation>
    <scope>NUCLEOTIDE SEQUENCE [LARGE SCALE GENOMIC DNA]</scope>
    <source>
        <strain evidence="15 16">AZ0501</strain>
    </source>
</reference>
<dbReference type="InterPro" id="IPR003097">
    <property type="entry name" value="CysJ-like_FAD-binding"/>
</dbReference>
<dbReference type="SUPFAM" id="SSF52922">
    <property type="entry name" value="TK C-terminal domain-like"/>
    <property type="match status" value="1"/>
</dbReference>
<dbReference type="Gene3D" id="1.20.990.10">
    <property type="entry name" value="NADPH-cytochrome p450 Reductase, Chain A, domain 3"/>
    <property type="match status" value="1"/>
</dbReference>
<dbReference type="InterPro" id="IPR039261">
    <property type="entry name" value="FNR_nucleotide-bd"/>
</dbReference>
<dbReference type="Pfam" id="PF00175">
    <property type="entry name" value="NAD_binding_1"/>
    <property type="match status" value="1"/>
</dbReference>
<dbReference type="Gene3D" id="3.40.50.970">
    <property type="match status" value="1"/>
</dbReference>
<evidence type="ECO:0000256" key="9">
    <source>
        <dbReference type="ARBA" id="ARBA00022857"/>
    </source>
</evidence>
<gene>
    <name evidence="15" type="ORF">BZG36_01541</name>
</gene>
<name>A0A261Y3W2_9FUNG</name>
<dbReference type="GO" id="GO:0005829">
    <property type="term" value="C:cytosol"/>
    <property type="evidence" value="ECO:0007669"/>
    <property type="project" value="TreeGrafter"/>
</dbReference>
<keyword evidence="9" id="KW-0521">NADP</keyword>
<dbReference type="GO" id="GO:0010181">
    <property type="term" value="F:FMN binding"/>
    <property type="evidence" value="ECO:0007669"/>
    <property type="project" value="TreeGrafter"/>
</dbReference>
<dbReference type="Proteomes" id="UP000242875">
    <property type="component" value="Unassembled WGS sequence"/>
</dbReference>
<evidence type="ECO:0000256" key="4">
    <source>
        <dbReference type="ARBA" id="ARBA00012604"/>
    </source>
</evidence>